<keyword evidence="3" id="KW-1185">Reference proteome</keyword>
<dbReference type="EMBL" id="KN846980">
    <property type="protein sequence ID" value="KIW99094.1"/>
    <property type="molecule type" value="Genomic_DNA"/>
</dbReference>
<evidence type="ECO:0000256" key="1">
    <source>
        <dbReference type="SAM" id="MobiDB-lite"/>
    </source>
</evidence>
<dbReference type="Proteomes" id="UP000053789">
    <property type="component" value="Unassembled WGS sequence"/>
</dbReference>
<dbReference type="HOGENOM" id="CLU_2440653_0_0_1"/>
<dbReference type="RefSeq" id="XP_016625763.1">
    <property type="nucleotide sequence ID" value="XM_016758514.1"/>
</dbReference>
<feature type="region of interest" description="Disordered" evidence="1">
    <location>
        <begin position="39"/>
        <end position="64"/>
    </location>
</feature>
<organism evidence="2 3">
    <name type="scientific">Cladophialophora bantiana (strain ATCC 10958 / CBS 173.52 / CDC B-1940 / NIH 8579)</name>
    <name type="common">Xylohypha bantiana</name>
    <dbReference type="NCBI Taxonomy" id="1442370"/>
    <lineage>
        <taxon>Eukaryota</taxon>
        <taxon>Fungi</taxon>
        <taxon>Dikarya</taxon>
        <taxon>Ascomycota</taxon>
        <taxon>Pezizomycotina</taxon>
        <taxon>Eurotiomycetes</taxon>
        <taxon>Chaetothyriomycetidae</taxon>
        <taxon>Chaetothyriales</taxon>
        <taxon>Herpotrichiellaceae</taxon>
        <taxon>Cladophialophora</taxon>
    </lineage>
</organism>
<dbReference type="GeneID" id="27693685"/>
<sequence length="90" mass="10295">MIGTLFVQGGAKRFAKVDKANSATSYMFSDLEAWEDEELWPGSEADRQGDLEKRAGTMPGAPSAQRYPFPARLRWIWLRYAMYDIHHSIV</sequence>
<dbReference type="AlphaFoldDB" id="A0A0D2IQU8"/>
<feature type="compositionally biased region" description="Basic and acidic residues" evidence="1">
    <location>
        <begin position="44"/>
        <end position="55"/>
    </location>
</feature>
<accession>A0A0D2IQU8</accession>
<gene>
    <name evidence="2" type="ORF">Z519_00757</name>
</gene>
<proteinExistence type="predicted"/>
<evidence type="ECO:0000313" key="2">
    <source>
        <dbReference type="EMBL" id="KIW99094.1"/>
    </source>
</evidence>
<name>A0A0D2IQU8_CLAB1</name>
<reference evidence="2" key="1">
    <citation type="submission" date="2015-01" db="EMBL/GenBank/DDBJ databases">
        <title>The Genome Sequence of Cladophialophora bantiana CBS 173.52.</title>
        <authorList>
            <consortium name="The Broad Institute Genomics Platform"/>
            <person name="Cuomo C."/>
            <person name="de Hoog S."/>
            <person name="Gorbushina A."/>
            <person name="Stielow B."/>
            <person name="Teixiera M."/>
            <person name="Abouelleil A."/>
            <person name="Chapman S.B."/>
            <person name="Priest M."/>
            <person name="Young S.K."/>
            <person name="Wortman J."/>
            <person name="Nusbaum C."/>
            <person name="Birren B."/>
        </authorList>
    </citation>
    <scope>NUCLEOTIDE SEQUENCE [LARGE SCALE GENOMIC DNA]</scope>
    <source>
        <strain evidence="2">CBS 173.52</strain>
    </source>
</reference>
<evidence type="ECO:0000313" key="3">
    <source>
        <dbReference type="Proteomes" id="UP000053789"/>
    </source>
</evidence>
<protein>
    <submittedName>
        <fullName evidence="2">Uncharacterized protein</fullName>
    </submittedName>
</protein>